<keyword evidence="1" id="KW-0067">ATP-binding</keyword>
<accession>A0A9Q1V0Z1</accession>
<dbReference type="OrthoDB" id="9773478at2"/>
<comment type="similarity">
    <text evidence="1">Belongs to the LamB/PxpA family.</text>
</comment>
<comment type="subunit">
    <text evidence="1">Forms a complex composed of PxpA, PxpB and PxpC.</text>
</comment>
<sequence length="251" mass="27185">MNFIDLNCDMGESFGAYSIGHDKEILKYVSSANIACGFHAGDPIVMHNTVKMALESNVAIGAHVGFQDLMGFGRRIINISPREAYDITVYQLGALYGFTKAQGGSIKHVKPHGALYNMAAIDEKIAKAIVEAIYDVDNELVLFGLSGSKLIKIGERVGLRTANEVFADRTYTDKGTLTPRSEKNALIKDNTECINQVISMIKEGKVTSCGGKEVTIKADTICIHGDGDKALDFVKDIRVALKQNGVIIKGV</sequence>
<dbReference type="GO" id="GO:0005524">
    <property type="term" value="F:ATP binding"/>
    <property type="evidence" value="ECO:0007669"/>
    <property type="project" value="UniProtKB-UniRule"/>
</dbReference>
<reference evidence="2 3" key="1">
    <citation type="submission" date="2015-07" db="EMBL/GenBank/DDBJ databases">
        <title>Draft genome sequences of 17 French Clostridium botulinum group III.</title>
        <authorList>
            <person name="Woudstra C."/>
            <person name="Le Marechal C."/>
            <person name="Souillard R."/>
            <person name="Bayon-Auboyer M.-H."/>
            <person name="Dessouter D."/>
            <person name="Fach P."/>
        </authorList>
    </citation>
    <scope>NUCLEOTIDE SEQUENCE [LARGE SCALE GENOMIC DNA]</scope>
    <source>
        <strain evidence="2 3">12LNRI-CD</strain>
    </source>
</reference>
<evidence type="ECO:0000313" key="2">
    <source>
        <dbReference type="EMBL" id="KOA90396.1"/>
    </source>
</evidence>
<dbReference type="EC" id="3.5.2.9" evidence="1"/>
<dbReference type="GO" id="GO:0005975">
    <property type="term" value="P:carbohydrate metabolic process"/>
    <property type="evidence" value="ECO:0007669"/>
    <property type="project" value="InterPro"/>
</dbReference>
<keyword evidence="1" id="KW-0378">Hydrolase</keyword>
<dbReference type="Gene3D" id="3.20.20.370">
    <property type="entry name" value="Glycoside hydrolase/deacetylase"/>
    <property type="match status" value="1"/>
</dbReference>
<dbReference type="PANTHER" id="PTHR30292:SF0">
    <property type="entry name" value="5-OXOPROLINASE SUBUNIT A"/>
    <property type="match status" value="1"/>
</dbReference>
<dbReference type="AlphaFoldDB" id="A0A9Q1V0Z1"/>
<dbReference type="Proteomes" id="UP000037540">
    <property type="component" value="Unassembled WGS sequence"/>
</dbReference>
<dbReference type="HAMAP" id="MF_00691">
    <property type="entry name" value="PxpA"/>
    <property type="match status" value="1"/>
</dbReference>
<dbReference type="Pfam" id="PF03746">
    <property type="entry name" value="LamB_YcsF"/>
    <property type="match status" value="1"/>
</dbReference>
<dbReference type="CDD" id="cd10787">
    <property type="entry name" value="LamB_YcsF_like"/>
    <property type="match status" value="1"/>
</dbReference>
<dbReference type="PANTHER" id="PTHR30292">
    <property type="entry name" value="UNCHARACTERIZED PROTEIN YBGL-RELATED"/>
    <property type="match status" value="1"/>
</dbReference>
<dbReference type="InterPro" id="IPR005501">
    <property type="entry name" value="LamB/YcsF/PxpA-like"/>
</dbReference>
<dbReference type="InterPro" id="IPR011330">
    <property type="entry name" value="Glyco_hydro/deAcase_b/a-brl"/>
</dbReference>
<dbReference type="NCBIfam" id="NF003814">
    <property type="entry name" value="PRK05406.1-3"/>
    <property type="match status" value="1"/>
</dbReference>
<evidence type="ECO:0000313" key="3">
    <source>
        <dbReference type="Proteomes" id="UP000037540"/>
    </source>
</evidence>
<comment type="caution">
    <text evidence="2">The sequence shown here is derived from an EMBL/GenBank/DDBJ whole genome shotgun (WGS) entry which is preliminary data.</text>
</comment>
<evidence type="ECO:0000256" key="1">
    <source>
        <dbReference type="HAMAP-Rule" id="MF_00691"/>
    </source>
</evidence>
<comment type="function">
    <text evidence="1">Catalyzes the cleavage of 5-oxoproline to form L-glutamate coupled to the hydrolysis of ATP to ADP and inorganic phosphate.</text>
</comment>
<name>A0A9Q1V0Z1_CLOBO</name>
<dbReference type="RefSeq" id="WP_013726167.1">
    <property type="nucleotide sequence ID" value="NZ_LGVO01000075.1"/>
</dbReference>
<keyword evidence="1" id="KW-0547">Nucleotide-binding</keyword>
<dbReference type="GO" id="GO:0017168">
    <property type="term" value="F:5-oxoprolinase (ATP-hydrolyzing) activity"/>
    <property type="evidence" value="ECO:0007669"/>
    <property type="project" value="UniProtKB-UniRule"/>
</dbReference>
<organism evidence="2 3">
    <name type="scientific">Clostridium botulinum</name>
    <dbReference type="NCBI Taxonomy" id="1491"/>
    <lineage>
        <taxon>Bacteria</taxon>
        <taxon>Bacillati</taxon>
        <taxon>Bacillota</taxon>
        <taxon>Clostridia</taxon>
        <taxon>Eubacteriales</taxon>
        <taxon>Clostridiaceae</taxon>
        <taxon>Clostridium</taxon>
    </lineage>
</organism>
<dbReference type="NCBIfam" id="NF003816">
    <property type="entry name" value="PRK05406.1-5"/>
    <property type="match status" value="1"/>
</dbReference>
<dbReference type="SUPFAM" id="SSF88713">
    <property type="entry name" value="Glycoside hydrolase/deacetylase"/>
    <property type="match status" value="1"/>
</dbReference>
<dbReference type="EMBL" id="LGVR01000002">
    <property type="protein sequence ID" value="KOA90396.1"/>
    <property type="molecule type" value="Genomic_DNA"/>
</dbReference>
<proteinExistence type="inferred from homology"/>
<gene>
    <name evidence="1" type="primary">pxpA</name>
    <name evidence="2" type="ORF">ADU74_00605</name>
</gene>
<protein>
    <recommendedName>
        <fullName evidence="1">5-oxoprolinase subunit A</fullName>
        <shortName evidence="1">5-OPase subunit A</shortName>
        <ecNumber evidence="1">3.5.2.9</ecNumber>
    </recommendedName>
    <alternativeName>
        <fullName evidence="1">5-oxoprolinase (ATP-hydrolyzing) subunit A</fullName>
    </alternativeName>
</protein>
<comment type="catalytic activity">
    <reaction evidence="1">
        <text>5-oxo-L-proline + ATP + 2 H2O = L-glutamate + ADP + phosphate + H(+)</text>
        <dbReference type="Rhea" id="RHEA:10348"/>
        <dbReference type="ChEBI" id="CHEBI:15377"/>
        <dbReference type="ChEBI" id="CHEBI:15378"/>
        <dbReference type="ChEBI" id="CHEBI:29985"/>
        <dbReference type="ChEBI" id="CHEBI:30616"/>
        <dbReference type="ChEBI" id="CHEBI:43474"/>
        <dbReference type="ChEBI" id="CHEBI:58402"/>
        <dbReference type="ChEBI" id="CHEBI:456216"/>
        <dbReference type="EC" id="3.5.2.9"/>
    </reaction>
</comment>